<sequence length="917" mass="103656">MSDKFEISGNTHRVIFLIVFFFVVGNAQAQLQKKEVYGFVVDIDGQPLAGVNVRLTTSLDTVMAISSKTGFYKFYQIKGSNIRLNYSSLGLQIVDRSYPQYNTTDRVIAETVVLKPQVSVLKEIVIKKYKPIVFKEDTVQFNMGAFQFDRRTLLEDALKQLPNFQVSRDGSVYAFGKPITSVQVDGKKFFGGDVLTATRNLPADFIKNIQVIDFFGDEASAKGTKTGESEKILNIVLKDDKKKISFGQVTGGLGDQERYLASAGLNKFNDGQELSFVGSVNNTNTNLFSFGSPNGGGSRDRVMGELADFADPTDGFNAIGSLGTSFSTNLNDKISAFGRYSYTNTKNTTRGNSYLQSVYGNNIITNQEDYVTKTVDNAHHMNWGFDIKLSDSDLLKISPTFSWNKSKGNESRDRYIKNRQIKNDGEYASDNSSTSPNAEVDILYAKSFKKPGRKLVYNLHLGYNSVDKKEDIVDRNKIIDSAFNQVQIKDSFLNQFVKSENKNQDIKSSLSIIEPVDKGGVLELNYDFSYTSIDARRLVHERNNELVDFGRVDSLSLSYDYAFSSNRVGMKYQQDIFNKFKYNIGFAVQPTELKGFSKDKSIQTSYSNVNLIPAAGVKWKFNENSDLSIDYLGKNNQPNFYQIQPILDNTNSQNIIQGNPELQAEFANRILAKYRKSIVKRGQYFESSIAYNFISNKIVSNRTTIPNSTIQKTTFLNTSGYYDIKAYYLFTAALFNDNIQMSLNGNADFYNNVTYINDIRNDGGHFLYSQSLQFRYMFNDVFEAELNGNYALNKATYKRPYNDQIVAHTGVLGLGSKYYVSAHGSFGVEVSQRLNSGYSSSSWTNINPTIINAYFEYTFMRNNLAMLRIQGFDLLNQNSGITRDVIGNDIFDVQNERLSRYFMVSLNFRLQKYPKKS</sequence>
<dbReference type="SUPFAM" id="SSF49464">
    <property type="entry name" value="Carboxypeptidase regulatory domain-like"/>
    <property type="match status" value="1"/>
</dbReference>
<reference evidence="2 3" key="1">
    <citation type="submission" date="2024-04" db="EMBL/GenBank/DDBJ databases">
        <title>WGS of bacteria from Torrens River.</title>
        <authorList>
            <person name="Wyrsch E.R."/>
            <person name="Drigo B."/>
        </authorList>
    </citation>
    <scope>NUCLEOTIDE SEQUENCE [LARGE SCALE GENOMIC DNA]</scope>
    <source>
        <strain evidence="2 3">TWI391</strain>
    </source>
</reference>
<comment type="caution">
    <text evidence="2">The sequence shown here is derived from an EMBL/GenBank/DDBJ whole genome shotgun (WGS) entry which is preliminary data.</text>
</comment>
<dbReference type="RefSeq" id="WP_346581255.1">
    <property type="nucleotide sequence ID" value="NZ_JBDJLH010000002.1"/>
</dbReference>
<dbReference type="EMBL" id="JBDJNQ010000004">
    <property type="protein sequence ID" value="MEN5377789.1"/>
    <property type="molecule type" value="Genomic_DNA"/>
</dbReference>
<dbReference type="Proteomes" id="UP001409291">
    <property type="component" value="Unassembled WGS sequence"/>
</dbReference>
<dbReference type="SUPFAM" id="SSF56935">
    <property type="entry name" value="Porins"/>
    <property type="match status" value="1"/>
</dbReference>
<dbReference type="Pfam" id="PF14905">
    <property type="entry name" value="OMP_b-brl_3"/>
    <property type="match status" value="1"/>
</dbReference>
<dbReference type="InterPro" id="IPR008969">
    <property type="entry name" value="CarboxyPept-like_regulatory"/>
</dbReference>
<name>A0ABV0BSM0_9SPHI</name>
<evidence type="ECO:0000313" key="3">
    <source>
        <dbReference type="Proteomes" id="UP001409291"/>
    </source>
</evidence>
<keyword evidence="3" id="KW-1185">Reference proteome</keyword>
<gene>
    <name evidence="2" type="ORF">ABE541_10985</name>
</gene>
<accession>A0ABV0BSM0</accession>
<organism evidence="2 3">
    <name type="scientific">Sphingobacterium kitahiroshimense</name>
    <dbReference type="NCBI Taxonomy" id="470446"/>
    <lineage>
        <taxon>Bacteria</taxon>
        <taxon>Pseudomonadati</taxon>
        <taxon>Bacteroidota</taxon>
        <taxon>Sphingobacteriia</taxon>
        <taxon>Sphingobacteriales</taxon>
        <taxon>Sphingobacteriaceae</taxon>
        <taxon>Sphingobacterium</taxon>
    </lineage>
</organism>
<protein>
    <submittedName>
        <fullName evidence="2">Outer membrane beta-barrel protein</fullName>
    </submittedName>
</protein>
<dbReference type="InterPro" id="IPR041700">
    <property type="entry name" value="OMP_b-brl_3"/>
</dbReference>
<feature type="domain" description="Outer membrane protein beta-barrel" evidence="1">
    <location>
        <begin position="446"/>
        <end position="796"/>
    </location>
</feature>
<evidence type="ECO:0000313" key="2">
    <source>
        <dbReference type="EMBL" id="MEN5377789.1"/>
    </source>
</evidence>
<evidence type="ECO:0000259" key="1">
    <source>
        <dbReference type="Pfam" id="PF14905"/>
    </source>
</evidence>
<proteinExistence type="predicted"/>